<evidence type="ECO:0000313" key="3">
    <source>
        <dbReference type="Proteomes" id="UP001066276"/>
    </source>
</evidence>
<organism evidence="2 3">
    <name type="scientific">Pleurodeles waltl</name>
    <name type="common">Iberian ribbed newt</name>
    <dbReference type="NCBI Taxonomy" id="8319"/>
    <lineage>
        <taxon>Eukaryota</taxon>
        <taxon>Metazoa</taxon>
        <taxon>Chordata</taxon>
        <taxon>Craniata</taxon>
        <taxon>Vertebrata</taxon>
        <taxon>Euteleostomi</taxon>
        <taxon>Amphibia</taxon>
        <taxon>Batrachia</taxon>
        <taxon>Caudata</taxon>
        <taxon>Salamandroidea</taxon>
        <taxon>Salamandridae</taxon>
        <taxon>Pleurodelinae</taxon>
        <taxon>Pleurodeles</taxon>
    </lineage>
</organism>
<dbReference type="Proteomes" id="UP001066276">
    <property type="component" value="Chromosome 4_1"/>
</dbReference>
<proteinExistence type="predicted"/>
<feature type="region of interest" description="Disordered" evidence="1">
    <location>
        <begin position="64"/>
        <end position="94"/>
    </location>
</feature>
<dbReference type="EMBL" id="JANPWB010000007">
    <property type="protein sequence ID" value="KAJ1173775.1"/>
    <property type="molecule type" value="Genomic_DNA"/>
</dbReference>
<protein>
    <submittedName>
        <fullName evidence="2">Uncharacterized protein</fullName>
    </submittedName>
</protein>
<evidence type="ECO:0000313" key="2">
    <source>
        <dbReference type="EMBL" id="KAJ1173775.1"/>
    </source>
</evidence>
<gene>
    <name evidence="2" type="ORF">NDU88_005601</name>
</gene>
<dbReference type="AlphaFoldDB" id="A0AAV7TC25"/>
<sequence>MNEVLQQEIGAVSVRLGLLRAEYNKLVDRVKGVESGLEELRLSQPDLARQVDTLSDKVHTLEHRAEGRNRRDNIRIVGLPEGTGGNDKVTYNER</sequence>
<reference evidence="2" key="1">
    <citation type="journal article" date="2022" name="bioRxiv">
        <title>Sequencing and chromosome-scale assembly of the giantPleurodeles waltlgenome.</title>
        <authorList>
            <person name="Brown T."/>
            <person name="Elewa A."/>
            <person name="Iarovenko S."/>
            <person name="Subramanian E."/>
            <person name="Araus A.J."/>
            <person name="Petzold A."/>
            <person name="Susuki M."/>
            <person name="Suzuki K.-i.T."/>
            <person name="Hayashi T."/>
            <person name="Toyoda A."/>
            <person name="Oliveira C."/>
            <person name="Osipova E."/>
            <person name="Leigh N.D."/>
            <person name="Simon A."/>
            <person name="Yun M.H."/>
        </authorList>
    </citation>
    <scope>NUCLEOTIDE SEQUENCE</scope>
    <source>
        <strain evidence="2">20211129_DDA</strain>
        <tissue evidence="2">Liver</tissue>
    </source>
</reference>
<feature type="compositionally biased region" description="Basic and acidic residues" evidence="1">
    <location>
        <begin position="64"/>
        <end position="74"/>
    </location>
</feature>
<accession>A0AAV7TC25</accession>
<keyword evidence="3" id="KW-1185">Reference proteome</keyword>
<name>A0AAV7TC25_PLEWA</name>
<evidence type="ECO:0000256" key="1">
    <source>
        <dbReference type="SAM" id="MobiDB-lite"/>
    </source>
</evidence>
<comment type="caution">
    <text evidence="2">The sequence shown here is derived from an EMBL/GenBank/DDBJ whole genome shotgun (WGS) entry which is preliminary data.</text>
</comment>